<dbReference type="STRING" id="1336337.A0A3N4IWE8"/>
<keyword evidence="2" id="KW-1185">Reference proteome</keyword>
<accession>A0A3N4IWE8</accession>
<organism evidence="1 2">
    <name type="scientific">Choiromyces venosus 120613-1</name>
    <dbReference type="NCBI Taxonomy" id="1336337"/>
    <lineage>
        <taxon>Eukaryota</taxon>
        <taxon>Fungi</taxon>
        <taxon>Dikarya</taxon>
        <taxon>Ascomycota</taxon>
        <taxon>Pezizomycotina</taxon>
        <taxon>Pezizomycetes</taxon>
        <taxon>Pezizales</taxon>
        <taxon>Tuberaceae</taxon>
        <taxon>Choiromyces</taxon>
    </lineage>
</organism>
<proteinExistence type="predicted"/>
<protein>
    <submittedName>
        <fullName evidence="1">Uncharacterized protein</fullName>
    </submittedName>
</protein>
<sequence length="61" mass="6987">NISREHASLATHVGRIQNLPTLDVVGQILNAIGALSHYLNNCFDEVNHRFEEVNRRLNSRY</sequence>
<dbReference type="Proteomes" id="UP000276215">
    <property type="component" value="Unassembled WGS sequence"/>
</dbReference>
<dbReference type="AlphaFoldDB" id="A0A3N4IWE8"/>
<evidence type="ECO:0000313" key="1">
    <source>
        <dbReference type="EMBL" id="RPA90206.1"/>
    </source>
</evidence>
<evidence type="ECO:0000313" key="2">
    <source>
        <dbReference type="Proteomes" id="UP000276215"/>
    </source>
</evidence>
<name>A0A3N4IWE8_9PEZI</name>
<feature type="non-terminal residue" evidence="1">
    <location>
        <position position="1"/>
    </location>
</feature>
<dbReference type="EMBL" id="ML120535">
    <property type="protein sequence ID" value="RPA90206.1"/>
    <property type="molecule type" value="Genomic_DNA"/>
</dbReference>
<gene>
    <name evidence="1" type="ORF">L873DRAFT_1718850</name>
</gene>
<reference evidence="1 2" key="1">
    <citation type="journal article" date="2018" name="Nat. Ecol. Evol.">
        <title>Pezizomycetes genomes reveal the molecular basis of ectomycorrhizal truffle lifestyle.</title>
        <authorList>
            <person name="Murat C."/>
            <person name="Payen T."/>
            <person name="Noel B."/>
            <person name="Kuo A."/>
            <person name="Morin E."/>
            <person name="Chen J."/>
            <person name="Kohler A."/>
            <person name="Krizsan K."/>
            <person name="Balestrini R."/>
            <person name="Da Silva C."/>
            <person name="Montanini B."/>
            <person name="Hainaut M."/>
            <person name="Levati E."/>
            <person name="Barry K.W."/>
            <person name="Belfiori B."/>
            <person name="Cichocki N."/>
            <person name="Clum A."/>
            <person name="Dockter R.B."/>
            <person name="Fauchery L."/>
            <person name="Guy J."/>
            <person name="Iotti M."/>
            <person name="Le Tacon F."/>
            <person name="Lindquist E.A."/>
            <person name="Lipzen A."/>
            <person name="Malagnac F."/>
            <person name="Mello A."/>
            <person name="Molinier V."/>
            <person name="Miyauchi S."/>
            <person name="Poulain J."/>
            <person name="Riccioni C."/>
            <person name="Rubini A."/>
            <person name="Sitrit Y."/>
            <person name="Splivallo R."/>
            <person name="Traeger S."/>
            <person name="Wang M."/>
            <person name="Zifcakova L."/>
            <person name="Wipf D."/>
            <person name="Zambonelli A."/>
            <person name="Paolocci F."/>
            <person name="Nowrousian M."/>
            <person name="Ottonello S."/>
            <person name="Baldrian P."/>
            <person name="Spatafora J.W."/>
            <person name="Henrissat B."/>
            <person name="Nagy L.G."/>
            <person name="Aury J.M."/>
            <person name="Wincker P."/>
            <person name="Grigoriev I.V."/>
            <person name="Bonfante P."/>
            <person name="Martin F.M."/>
        </authorList>
    </citation>
    <scope>NUCLEOTIDE SEQUENCE [LARGE SCALE GENOMIC DNA]</scope>
    <source>
        <strain evidence="1 2">120613-1</strain>
    </source>
</reference>